<dbReference type="EMBL" id="MFFB01000007">
    <property type="protein sequence ID" value="OGE94777.1"/>
    <property type="molecule type" value="Genomic_DNA"/>
</dbReference>
<name>A0A1F5PY61_9BACT</name>
<organism evidence="1 2">
    <name type="scientific">Candidatus Doudnabacteria bacterium RIFCSPLOWO2_01_FULL_44_21</name>
    <dbReference type="NCBI Taxonomy" id="1817841"/>
    <lineage>
        <taxon>Bacteria</taxon>
        <taxon>Candidatus Doudnaibacteriota</taxon>
    </lineage>
</organism>
<proteinExistence type="predicted"/>
<comment type="caution">
    <text evidence="1">The sequence shown here is derived from an EMBL/GenBank/DDBJ whole genome shotgun (WGS) entry which is preliminary data.</text>
</comment>
<reference evidence="1 2" key="1">
    <citation type="journal article" date="2016" name="Nat. Commun.">
        <title>Thousands of microbial genomes shed light on interconnected biogeochemical processes in an aquifer system.</title>
        <authorList>
            <person name="Anantharaman K."/>
            <person name="Brown C.T."/>
            <person name="Hug L.A."/>
            <person name="Sharon I."/>
            <person name="Castelle C.J."/>
            <person name="Probst A.J."/>
            <person name="Thomas B.C."/>
            <person name="Singh A."/>
            <person name="Wilkins M.J."/>
            <person name="Karaoz U."/>
            <person name="Brodie E.L."/>
            <person name="Williams K.H."/>
            <person name="Hubbard S.S."/>
            <person name="Banfield J.F."/>
        </authorList>
    </citation>
    <scope>NUCLEOTIDE SEQUENCE [LARGE SCALE GENOMIC DNA]</scope>
</reference>
<dbReference type="STRING" id="1817841.A3B10_03220"/>
<evidence type="ECO:0000313" key="1">
    <source>
        <dbReference type="EMBL" id="OGE94777.1"/>
    </source>
</evidence>
<dbReference type="Proteomes" id="UP000177281">
    <property type="component" value="Unassembled WGS sequence"/>
</dbReference>
<dbReference type="AlphaFoldDB" id="A0A1F5PY61"/>
<sequence length="68" mass="7473">MGAEEITRAKIVQRAEAVDRSVKLAKTKKAMDDAAREGTKLMIDNALTQDAERLTQEKILKDKGDGSI</sequence>
<evidence type="ECO:0000313" key="2">
    <source>
        <dbReference type="Proteomes" id="UP000177281"/>
    </source>
</evidence>
<gene>
    <name evidence="1" type="ORF">A3B10_03220</name>
</gene>
<accession>A0A1F5PY61</accession>
<protein>
    <submittedName>
        <fullName evidence="1">Uncharacterized protein</fullName>
    </submittedName>
</protein>